<proteinExistence type="predicted"/>
<dbReference type="AlphaFoldDB" id="A0A672GV18"/>
<dbReference type="Proteomes" id="UP000472267">
    <property type="component" value="Chromosome 16"/>
</dbReference>
<keyword evidence="1" id="KW-0472">Membrane</keyword>
<evidence type="ECO:0000313" key="2">
    <source>
        <dbReference type="Ensembl" id="ENSSFAP00005022536.1"/>
    </source>
</evidence>
<sequence length="147" mass="15640">VMEAHAGEVEPLDGALVVIAADHLAVGHLLAQAVLVHAAVTLAVLSVLLAPGALPSGFVCAARARGGLVALLVVVPGFPRRDGSGRRGHQRRRRARHGRRRGDVALRDVLGGEETLRVPVDLSRSVLDQLHLEGGTFLHMCFSLTYR</sequence>
<keyword evidence="1" id="KW-1133">Transmembrane helix</keyword>
<keyword evidence="3" id="KW-1185">Reference proteome</keyword>
<name>A0A672GV18_SALFA</name>
<feature type="transmembrane region" description="Helical" evidence="1">
    <location>
        <begin position="29"/>
        <end position="50"/>
    </location>
</feature>
<accession>A0A672GV18</accession>
<keyword evidence="1" id="KW-0812">Transmembrane</keyword>
<dbReference type="Ensembl" id="ENSSFAT00005023475.1">
    <property type="protein sequence ID" value="ENSSFAP00005022536.1"/>
    <property type="gene ID" value="ENSSFAG00005011718.1"/>
</dbReference>
<evidence type="ECO:0000256" key="1">
    <source>
        <dbReference type="SAM" id="Phobius"/>
    </source>
</evidence>
<evidence type="ECO:0000313" key="3">
    <source>
        <dbReference type="Proteomes" id="UP000472267"/>
    </source>
</evidence>
<organism evidence="2 3">
    <name type="scientific">Salarias fasciatus</name>
    <name type="common">Jewelled blenny</name>
    <name type="synonym">Blennius fasciatus</name>
    <dbReference type="NCBI Taxonomy" id="181472"/>
    <lineage>
        <taxon>Eukaryota</taxon>
        <taxon>Metazoa</taxon>
        <taxon>Chordata</taxon>
        <taxon>Craniata</taxon>
        <taxon>Vertebrata</taxon>
        <taxon>Euteleostomi</taxon>
        <taxon>Actinopterygii</taxon>
        <taxon>Neopterygii</taxon>
        <taxon>Teleostei</taxon>
        <taxon>Neoteleostei</taxon>
        <taxon>Acanthomorphata</taxon>
        <taxon>Ovalentaria</taxon>
        <taxon>Blenniimorphae</taxon>
        <taxon>Blenniiformes</taxon>
        <taxon>Blennioidei</taxon>
        <taxon>Blenniidae</taxon>
        <taxon>Salariinae</taxon>
        <taxon>Salarias</taxon>
    </lineage>
</organism>
<protein>
    <submittedName>
        <fullName evidence="2">Uncharacterized protein</fullName>
    </submittedName>
</protein>
<dbReference type="InParanoid" id="A0A672GV18"/>
<reference evidence="2" key="1">
    <citation type="submission" date="2019-06" db="EMBL/GenBank/DDBJ databases">
        <authorList>
            <consortium name="Wellcome Sanger Institute Data Sharing"/>
        </authorList>
    </citation>
    <scope>NUCLEOTIDE SEQUENCE [LARGE SCALE GENOMIC DNA]</scope>
</reference>
<reference evidence="2" key="2">
    <citation type="submission" date="2025-08" db="UniProtKB">
        <authorList>
            <consortium name="Ensembl"/>
        </authorList>
    </citation>
    <scope>IDENTIFICATION</scope>
</reference>
<reference evidence="2" key="3">
    <citation type="submission" date="2025-09" db="UniProtKB">
        <authorList>
            <consortium name="Ensembl"/>
        </authorList>
    </citation>
    <scope>IDENTIFICATION</scope>
</reference>